<name>A0A974P9H7_9BACL</name>
<sequence>MNALTTVLVVYDGMEIKTFSISQAPQNQLHTHLQKAKMDVAIESASDLETFPQSENKAKGGRDV</sequence>
<reference evidence="1 2" key="1">
    <citation type="submission" date="2021-01" db="EMBL/GenBank/DDBJ databases">
        <title>Whole genome sequence of Paenibacillus sonchi LMG 24727 for comparative genomics.</title>
        <authorList>
            <person name="Lee G."/>
            <person name="Kim M.-J."/>
            <person name="Lim K."/>
            <person name="Shin J.-H."/>
        </authorList>
    </citation>
    <scope>NUCLEOTIDE SEQUENCE [LARGE SCALE GENOMIC DNA]</scope>
    <source>
        <strain evidence="1 2">LMG 24727</strain>
    </source>
</reference>
<keyword evidence="2" id="KW-1185">Reference proteome</keyword>
<organism evidence="1 2">
    <name type="scientific">Paenibacillus sonchi</name>
    <dbReference type="NCBI Taxonomy" id="373687"/>
    <lineage>
        <taxon>Bacteria</taxon>
        <taxon>Bacillati</taxon>
        <taxon>Bacillota</taxon>
        <taxon>Bacilli</taxon>
        <taxon>Bacillales</taxon>
        <taxon>Paenibacillaceae</taxon>
        <taxon>Paenibacillus</taxon>
        <taxon>Paenibacillus sonchi group</taxon>
    </lineage>
</organism>
<dbReference type="Proteomes" id="UP000595841">
    <property type="component" value="Chromosome"/>
</dbReference>
<gene>
    <name evidence="1" type="ORF">JI735_25150</name>
</gene>
<dbReference type="RefSeq" id="WP_039836916.1">
    <property type="nucleotide sequence ID" value="NZ_CP068595.1"/>
</dbReference>
<protein>
    <submittedName>
        <fullName evidence="1">Uncharacterized protein</fullName>
    </submittedName>
</protein>
<proteinExistence type="predicted"/>
<evidence type="ECO:0000313" key="2">
    <source>
        <dbReference type="Proteomes" id="UP000595841"/>
    </source>
</evidence>
<dbReference type="EMBL" id="CP068595">
    <property type="protein sequence ID" value="QQZ59849.1"/>
    <property type="molecule type" value="Genomic_DNA"/>
</dbReference>
<accession>A0A974P9H7</accession>
<dbReference type="AlphaFoldDB" id="A0A974P9H7"/>
<evidence type="ECO:0000313" key="1">
    <source>
        <dbReference type="EMBL" id="QQZ59849.1"/>
    </source>
</evidence>
<dbReference type="KEGG" id="pson:JI735_25150"/>